<sequence length="359" mass="42335">MCKYDINLLRKLDRIHPYPAKFIIDMALHYISNYSKQGDIVLDPFCGSGTTLLASRILKRNAIGFDINYIAYILSQSKILYFNVNDLKYLKEFQPDSSYIANILHNYDNISHWFERQSIESLSSIKEQINNFVENNHSYKIFLYMVFSSIINIASNQDSDTRYAAIKKPHINKSFIFDKFNEKLHQSIALYENLNLNDNHCAMFLHNSKTLTKKFNSEVSLILTSPPYPNTYDYYLYHKHRMLWLDFNVKFSMDNEIGSRREYSSLKLPKEKFNKDLFEIFFECNKILKRHGFVVIIMGDGKIAGKIYHAKDELVSLCEVFQWKLIKHSYSELDKTSRSFSSAFRTKNKKEHILIFQKA</sequence>
<dbReference type="OrthoDB" id="8901552at2"/>
<evidence type="ECO:0000256" key="6">
    <source>
        <dbReference type="ARBA" id="ARBA00023125"/>
    </source>
</evidence>
<dbReference type="HOGENOM" id="CLU_027633_1_1_7"/>
<evidence type="ECO:0000259" key="9">
    <source>
        <dbReference type="Pfam" id="PF01555"/>
    </source>
</evidence>
<keyword evidence="6" id="KW-0238">DNA-binding</keyword>
<proteinExistence type="inferred from homology"/>
<name>C3XGI6_9HELI</name>
<keyword evidence="4" id="KW-0949">S-adenosyl-L-methionine</keyword>
<evidence type="ECO:0000256" key="5">
    <source>
        <dbReference type="ARBA" id="ARBA00022747"/>
    </source>
</evidence>
<dbReference type="EC" id="2.1.1.-" evidence="8"/>
<dbReference type="InterPro" id="IPR017985">
    <property type="entry name" value="MeTrfase_CN4_CS"/>
</dbReference>
<keyword evidence="2" id="KW-0489">Methyltransferase</keyword>
<dbReference type="Proteomes" id="UP000005085">
    <property type="component" value="Unassembled WGS sequence"/>
</dbReference>
<dbReference type="GO" id="GO:0003677">
    <property type="term" value="F:DNA binding"/>
    <property type="evidence" value="ECO:0007669"/>
    <property type="project" value="UniProtKB-KW"/>
</dbReference>
<evidence type="ECO:0000313" key="11">
    <source>
        <dbReference type="Proteomes" id="UP000005085"/>
    </source>
</evidence>
<accession>C3XGI6</accession>
<dbReference type="Gene3D" id="3.40.50.150">
    <property type="entry name" value="Vaccinia Virus protein VP39"/>
    <property type="match status" value="2"/>
</dbReference>
<evidence type="ECO:0000256" key="4">
    <source>
        <dbReference type="ARBA" id="ARBA00022691"/>
    </source>
</evidence>
<dbReference type="InterPro" id="IPR002941">
    <property type="entry name" value="DNA_methylase_N4/N6"/>
</dbReference>
<organism evidence="10 11">
    <name type="scientific">Helicobacter bilis ATCC 43879</name>
    <dbReference type="NCBI Taxonomy" id="613026"/>
    <lineage>
        <taxon>Bacteria</taxon>
        <taxon>Pseudomonadati</taxon>
        <taxon>Campylobacterota</taxon>
        <taxon>Epsilonproteobacteria</taxon>
        <taxon>Campylobacterales</taxon>
        <taxon>Helicobacteraceae</taxon>
        <taxon>Helicobacter</taxon>
    </lineage>
</organism>
<gene>
    <name evidence="10" type="ORF">HRAG_01182</name>
</gene>
<keyword evidence="3" id="KW-0808">Transferase</keyword>
<protein>
    <recommendedName>
        <fullName evidence="8">Methyltransferase</fullName>
        <ecNumber evidence="8">2.1.1.-</ecNumber>
    </recommendedName>
</protein>
<dbReference type="InterPro" id="IPR001091">
    <property type="entry name" value="RM_Methyltransferase"/>
</dbReference>
<keyword evidence="11" id="KW-1185">Reference proteome</keyword>
<dbReference type="GO" id="GO:0015667">
    <property type="term" value="F:site-specific DNA-methyltransferase (cytosine-N4-specific) activity"/>
    <property type="evidence" value="ECO:0007669"/>
    <property type="project" value="UniProtKB-EC"/>
</dbReference>
<dbReference type="Pfam" id="PF01555">
    <property type="entry name" value="N6_N4_Mtase"/>
    <property type="match status" value="2"/>
</dbReference>
<feature type="domain" description="DNA methylase N-4/N-6" evidence="9">
    <location>
        <begin position="16"/>
        <end position="68"/>
    </location>
</feature>
<feature type="domain" description="DNA methylase N-4/N-6" evidence="9">
    <location>
        <begin position="219"/>
        <end position="358"/>
    </location>
</feature>
<comment type="similarity">
    <text evidence="1">Belongs to the N(4)/N(6)-methyltransferase family. N(4) subfamily.</text>
</comment>
<dbReference type="REBASE" id="94788">
    <property type="entry name" value="M1.Hbi43879ORF1182P"/>
</dbReference>
<evidence type="ECO:0000256" key="2">
    <source>
        <dbReference type="ARBA" id="ARBA00022603"/>
    </source>
</evidence>
<keyword evidence="5" id="KW-0680">Restriction system</keyword>
<dbReference type="GO" id="GO:0009307">
    <property type="term" value="P:DNA restriction-modification system"/>
    <property type="evidence" value="ECO:0007669"/>
    <property type="project" value="UniProtKB-KW"/>
</dbReference>
<dbReference type="SUPFAM" id="SSF53335">
    <property type="entry name" value="S-adenosyl-L-methionine-dependent methyltransferases"/>
    <property type="match status" value="2"/>
</dbReference>
<dbReference type="GO" id="GO:0032259">
    <property type="term" value="P:methylation"/>
    <property type="evidence" value="ECO:0007669"/>
    <property type="project" value="UniProtKB-KW"/>
</dbReference>
<dbReference type="RefSeq" id="WP_005218596.1">
    <property type="nucleotide sequence ID" value="NZ_KI392038.1"/>
</dbReference>
<dbReference type="eggNOG" id="COG0863">
    <property type="taxonomic scope" value="Bacteria"/>
</dbReference>
<comment type="catalytic activity">
    <reaction evidence="7">
        <text>a 2'-deoxycytidine in DNA + S-adenosyl-L-methionine = an N(4)-methyl-2'-deoxycytidine in DNA + S-adenosyl-L-homocysteine + H(+)</text>
        <dbReference type="Rhea" id="RHEA:16857"/>
        <dbReference type="Rhea" id="RHEA-COMP:11369"/>
        <dbReference type="Rhea" id="RHEA-COMP:13674"/>
        <dbReference type="ChEBI" id="CHEBI:15378"/>
        <dbReference type="ChEBI" id="CHEBI:57856"/>
        <dbReference type="ChEBI" id="CHEBI:59789"/>
        <dbReference type="ChEBI" id="CHEBI:85452"/>
        <dbReference type="ChEBI" id="CHEBI:137933"/>
        <dbReference type="EC" id="2.1.1.113"/>
    </reaction>
</comment>
<dbReference type="GO" id="GO:0008170">
    <property type="term" value="F:N-methyltransferase activity"/>
    <property type="evidence" value="ECO:0007669"/>
    <property type="project" value="InterPro"/>
</dbReference>
<evidence type="ECO:0000256" key="3">
    <source>
        <dbReference type="ARBA" id="ARBA00022679"/>
    </source>
</evidence>
<evidence type="ECO:0000256" key="7">
    <source>
        <dbReference type="ARBA" id="ARBA00049120"/>
    </source>
</evidence>
<dbReference type="PRINTS" id="PR00508">
    <property type="entry name" value="S21N4MTFRASE"/>
</dbReference>
<reference evidence="10 11" key="1">
    <citation type="journal article" date="2014" name="Genome Announc.">
        <title>Draft genome sequences of six enterohepatic helicobacter species isolated from humans and one from rhesus macaques.</title>
        <authorList>
            <person name="Shen Z."/>
            <person name="Sheh A."/>
            <person name="Young S.K."/>
            <person name="Abouelliel A."/>
            <person name="Ward D.V."/>
            <person name="Earl A.M."/>
            <person name="Fox J.G."/>
        </authorList>
    </citation>
    <scope>NUCLEOTIDE SEQUENCE [LARGE SCALE GENOMIC DNA]</scope>
    <source>
        <strain evidence="10 11">ATCC 43879</strain>
    </source>
</reference>
<evidence type="ECO:0000256" key="8">
    <source>
        <dbReference type="RuleBase" id="RU362026"/>
    </source>
</evidence>
<dbReference type="EMBL" id="ACDN02000034">
    <property type="protein sequence ID" value="EEO24125.1"/>
    <property type="molecule type" value="Genomic_DNA"/>
</dbReference>
<dbReference type="PROSITE" id="PS00093">
    <property type="entry name" value="N4_MTASE"/>
    <property type="match status" value="1"/>
</dbReference>
<dbReference type="InterPro" id="IPR029063">
    <property type="entry name" value="SAM-dependent_MTases_sf"/>
</dbReference>
<evidence type="ECO:0000313" key="10">
    <source>
        <dbReference type="EMBL" id="EEO24125.1"/>
    </source>
</evidence>
<comment type="caution">
    <text evidence="10">The sequence shown here is derived from an EMBL/GenBank/DDBJ whole genome shotgun (WGS) entry which is preliminary data.</text>
</comment>
<dbReference type="AlphaFoldDB" id="C3XGI6"/>
<evidence type="ECO:0000256" key="1">
    <source>
        <dbReference type="ARBA" id="ARBA00010203"/>
    </source>
</evidence>